<gene>
    <name evidence="2" type="ORF">PXEA_LOCUS1127</name>
</gene>
<keyword evidence="3" id="KW-1185">Reference proteome</keyword>
<feature type="non-terminal residue" evidence="2">
    <location>
        <position position="1"/>
    </location>
</feature>
<protein>
    <recommendedName>
        <fullName evidence="1">Mon2 C-terminal domain-containing protein</fullName>
    </recommendedName>
</protein>
<dbReference type="Pfam" id="PF16206">
    <property type="entry name" value="Mon2_C"/>
    <property type="match status" value="1"/>
</dbReference>
<organism evidence="2 3">
    <name type="scientific">Protopolystoma xenopodis</name>
    <dbReference type="NCBI Taxonomy" id="117903"/>
    <lineage>
        <taxon>Eukaryota</taxon>
        <taxon>Metazoa</taxon>
        <taxon>Spiralia</taxon>
        <taxon>Lophotrochozoa</taxon>
        <taxon>Platyhelminthes</taxon>
        <taxon>Monogenea</taxon>
        <taxon>Polyopisthocotylea</taxon>
        <taxon>Polystomatidea</taxon>
        <taxon>Polystomatidae</taxon>
        <taxon>Protopolystoma</taxon>
    </lineage>
</organism>
<sequence>MPLSATVPSLLKIPGNSYWSRCSLQIFLAIASNFNLASFHSSFQSPAAHENLCLAAHEPADTRVYGKGDCTKVLFPLLARVSLAFASAPADRDPSKSHSSLLMHHSRDTAAKQWAETMVLILTGVTHSDFYSMWHKFLDCIESCALCPNSEISINALHSLQSLLDIGVEDGNVLSRTALENQNHSKNCLDDLNTGQMNASELWEPVWHSWLNIGTFAFTTPVQNCNSLHTREDEHLIACTLKVPLVADNRISDSTDSQIIKDSDEIQIACFPGVFMPSPSYVAIYFNIFSQLYPRIARLSPEQRLADFDLKLVNVFRYGVLSPIYVATLQATSLATAAQTTISQTVSSTRPSL</sequence>
<dbReference type="OrthoDB" id="294853at2759"/>
<dbReference type="InterPro" id="IPR032817">
    <property type="entry name" value="Mon2_C"/>
</dbReference>
<reference evidence="2" key="1">
    <citation type="submission" date="2018-11" db="EMBL/GenBank/DDBJ databases">
        <authorList>
            <consortium name="Pathogen Informatics"/>
        </authorList>
    </citation>
    <scope>NUCLEOTIDE SEQUENCE</scope>
</reference>
<evidence type="ECO:0000313" key="3">
    <source>
        <dbReference type="Proteomes" id="UP000784294"/>
    </source>
</evidence>
<evidence type="ECO:0000313" key="2">
    <source>
        <dbReference type="EMBL" id="VEL07687.1"/>
    </source>
</evidence>
<dbReference type="EMBL" id="CAAALY010002267">
    <property type="protein sequence ID" value="VEL07687.1"/>
    <property type="molecule type" value="Genomic_DNA"/>
</dbReference>
<feature type="domain" description="Mon2 C-terminal" evidence="1">
    <location>
        <begin position="72"/>
        <end position="166"/>
    </location>
</feature>
<name>A0A3S4ZNA2_9PLAT</name>
<dbReference type="Proteomes" id="UP000784294">
    <property type="component" value="Unassembled WGS sequence"/>
</dbReference>
<comment type="caution">
    <text evidence="2">The sequence shown here is derived from an EMBL/GenBank/DDBJ whole genome shotgun (WGS) entry which is preliminary data.</text>
</comment>
<evidence type="ECO:0000259" key="1">
    <source>
        <dbReference type="Pfam" id="PF16206"/>
    </source>
</evidence>
<accession>A0A3S4ZNA2</accession>
<dbReference type="AlphaFoldDB" id="A0A3S4ZNA2"/>
<proteinExistence type="predicted"/>